<dbReference type="InterPro" id="IPR009060">
    <property type="entry name" value="UBA-like_sf"/>
</dbReference>
<dbReference type="EnsemblProtists" id="EOD33909">
    <property type="protein sequence ID" value="EOD33909"/>
    <property type="gene ID" value="EMIHUDRAFT_228977"/>
</dbReference>
<accession>A0A0D3KDS4</accession>
<dbReference type="HOGENOM" id="CLU_158951_0_0_1"/>
<sequence>MEYEAAAAEWDETEREFLGRLRAWREGRAEPLSGAGAGALVENLAACGFARERARAALARCSGSPRARLNAAFDMLLEPASPPRGKRDGGEPESQSVGENLPRNSPSARLQRRDGGDSSQAGGSSLCPIVL</sequence>
<name>A0A0D3KDS4_EMIH1</name>
<reference evidence="2" key="2">
    <citation type="submission" date="2024-10" db="UniProtKB">
        <authorList>
            <consortium name="EnsemblProtists"/>
        </authorList>
    </citation>
    <scope>IDENTIFICATION</scope>
</reference>
<dbReference type="PaxDb" id="2903-EOD33909"/>
<reference evidence="3" key="1">
    <citation type="journal article" date="2013" name="Nature">
        <title>Pan genome of the phytoplankton Emiliania underpins its global distribution.</title>
        <authorList>
            <person name="Read B.A."/>
            <person name="Kegel J."/>
            <person name="Klute M.J."/>
            <person name="Kuo A."/>
            <person name="Lefebvre S.C."/>
            <person name="Maumus F."/>
            <person name="Mayer C."/>
            <person name="Miller J."/>
            <person name="Monier A."/>
            <person name="Salamov A."/>
            <person name="Young J."/>
            <person name="Aguilar M."/>
            <person name="Claverie J.M."/>
            <person name="Frickenhaus S."/>
            <person name="Gonzalez K."/>
            <person name="Herman E.K."/>
            <person name="Lin Y.C."/>
            <person name="Napier J."/>
            <person name="Ogata H."/>
            <person name="Sarno A.F."/>
            <person name="Shmutz J."/>
            <person name="Schroeder D."/>
            <person name="de Vargas C."/>
            <person name="Verret F."/>
            <person name="von Dassow P."/>
            <person name="Valentin K."/>
            <person name="Van de Peer Y."/>
            <person name="Wheeler G."/>
            <person name="Dacks J.B."/>
            <person name="Delwiche C.F."/>
            <person name="Dyhrman S.T."/>
            <person name="Glockner G."/>
            <person name="John U."/>
            <person name="Richards T."/>
            <person name="Worden A.Z."/>
            <person name="Zhang X."/>
            <person name="Grigoriev I.V."/>
            <person name="Allen A.E."/>
            <person name="Bidle K."/>
            <person name="Borodovsky M."/>
            <person name="Bowler C."/>
            <person name="Brownlee C."/>
            <person name="Cock J.M."/>
            <person name="Elias M."/>
            <person name="Gladyshev V.N."/>
            <person name="Groth M."/>
            <person name="Guda C."/>
            <person name="Hadaegh A."/>
            <person name="Iglesias-Rodriguez M.D."/>
            <person name="Jenkins J."/>
            <person name="Jones B.M."/>
            <person name="Lawson T."/>
            <person name="Leese F."/>
            <person name="Lindquist E."/>
            <person name="Lobanov A."/>
            <person name="Lomsadze A."/>
            <person name="Malik S.B."/>
            <person name="Marsh M.E."/>
            <person name="Mackinder L."/>
            <person name="Mock T."/>
            <person name="Mueller-Roeber B."/>
            <person name="Pagarete A."/>
            <person name="Parker M."/>
            <person name="Probert I."/>
            <person name="Quesneville H."/>
            <person name="Raines C."/>
            <person name="Rensing S.A."/>
            <person name="Riano-Pachon D.M."/>
            <person name="Richier S."/>
            <person name="Rokitta S."/>
            <person name="Shiraiwa Y."/>
            <person name="Soanes D.M."/>
            <person name="van der Giezen M."/>
            <person name="Wahlund T.M."/>
            <person name="Williams B."/>
            <person name="Wilson W."/>
            <person name="Wolfe G."/>
            <person name="Wurch L.L."/>
        </authorList>
    </citation>
    <scope>NUCLEOTIDE SEQUENCE</scope>
</reference>
<dbReference type="KEGG" id="ehx:EMIHUDRAFT_228977"/>
<feature type="region of interest" description="Disordered" evidence="1">
    <location>
        <begin position="78"/>
        <end position="131"/>
    </location>
</feature>
<evidence type="ECO:0000313" key="2">
    <source>
        <dbReference type="EnsemblProtists" id="EOD33909"/>
    </source>
</evidence>
<dbReference type="AlphaFoldDB" id="A0A0D3KDS4"/>
<dbReference type="RefSeq" id="XP_005786338.1">
    <property type="nucleotide sequence ID" value="XM_005786281.1"/>
</dbReference>
<feature type="compositionally biased region" description="Polar residues" evidence="1">
    <location>
        <begin position="93"/>
        <end position="108"/>
    </location>
</feature>
<dbReference type="Gene3D" id="1.10.8.10">
    <property type="entry name" value="DNA helicase RuvA subunit, C-terminal domain"/>
    <property type="match status" value="1"/>
</dbReference>
<dbReference type="GeneID" id="17279178"/>
<evidence type="ECO:0000313" key="3">
    <source>
        <dbReference type="Proteomes" id="UP000013827"/>
    </source>
</evidence>
<organism evidence="2 3">
    <name type="scientific">Emiliania huxleyi (strain CCMP1516)</name>
    <dbReference type="NCBI Taxonomy" id="280463"/>
    <lineage>
        <taxon>Eukaryota</taxon>
        <taxon>Haptista</taxon>
        <taxon>Haptophyta</taxon>
        <taxon>Prymnesiophyceae</taxon>
        <taxon>Isochrysidales</taxon>
        <taxon>Noelaerhabdaceae</taxon>
        <taxon>Emiliania</taxon>
    </lineage>
</organism>
<keyword evidence="3" id="KW-1185">Reference proteome</keyword>
<proteinExistence type="predicted"/>
<evidence type="ECO:0000256" key="1">
    <source>
        <dbReference type="SAM" id="MobiDB-lite"/>
    </source>
</evidence>
<dbReference type="SUPFAM" id="SSF46934">
    <property type="entry name" value="UBA-like"/>
    <property type="match status" value="1"/>
</dbReference>
<evidence type="ECO:0008006" key="4">
    <source>
        <dbReference type="Google" id="ProtNLM"/>
    </source>
</evidence>
<dbReference type="Proteomes" id="UP000013827">
    <property type="component" value="Unassembled WGS sequence"/>
</dbReference>
<protein>
    <recommendedName>
        <fullName evidence="4">UBA domain-containing protein</fullName>
    </recommendedName>
</protein>